<dbReference type="PANTHER" id="PTHR11505">
    <property type="entry name" value="L1 TRANSPOSABLE ELEMENT-RELATED"/>
    <property type="match status" value="1"/>
</dbReference>
<accession>A0AAD1SGC4</accession>
<dbReference type="InterPro" id="IPR042566">
    <property type="entry name" value="L1_C"/>
</dbReference>
<dbReference type="AlphaFoldDB" id="A0AAD1SGC4"/>
<feature type="region of interest" description="Disordered" evidence="1">
    <location>
        <begin position="29"/>
        <end position="62"/>
    </location>
</feature>
<sequence>MSQKQKAKAAKADRASFLLVKPAASQTRKACGLLKDGSATRSEEDPPPSPMSSDAGPEDSPLTAQNMKKMLAELTDTIQRNMATQIQALMVDLRKEILEVGQHTAQVEKQMDEFVEAHNSLTNKLQELGSILHDHALKMANMEDRSRRNNLQIRGIPESILNPALNTYLLDLFQALTPETIPDQLIINRAHWLRRPKHLPYSTARDVIVRVHFYHAKERLVRASHSSGMPEPYQDFKIFTDLLAATLQFRKSLNPLTATLRTLGITYRWGYPAKLLIHYQDSLHAVDSLPAGKEKCQSWGLSITVTGDQTKEKIPRITPEWNPA</sequence>
<dbReference type="Gene3D" id="3.30.250.20">
    <property type="entry name" value="L1 transposable element, C-terminal domain"/>
    <property type="match status" value="1"/>
</dbReference>
<dbReference type="InterPro" id="IPR004244">
    <property type="entry name" value="Transposase_22"/>
</dbReference>
<gene>
    <name evidence="2" type="ORF">PECUL_23A027640</name>
</gene>
<reference evidence="2" key="1">
    <citation type="submission" date="2022-03" db="EMBL/GenBank/DDBJ databases">
        <authorList>
            <person name="Alioto T."/>
            <person name="Alioto T."/>
            <person name="Gomez Garrido J."/>
        </authorList>
    </citation>
    <scope>NUCLEOTIDE SEQUENCE</scope>
</reference>
<organism evidence="2 3">
    <name type="scientific">Pelobates cultripes</name>
    <name type="common">Western spadefoot toad</name>
    <dbReference type="NCBI Taxonomy" id="61616"/>
    <lineage>
        <taxon>Eukaryota</taxon>
        <taxon>Metazoa</taxon>
        <taxon>Chordata</taxon>
        <taxon>Craniata</taxon>
        <taxon>Vertebrata</taxon>
        <taxon>Euteleostomi</taxon>
        <taxon>Amphibia</taxon>
        <taxon>Batrachia</taxon>
        <taxon>Anura</taxon>
        <taxon>Pelobatoidea</taxon>
        <taxon>Pelobatidae</taxon>
        <taxon>Pelobates</taxon>
    </lineage>
</organism>
<name>A0AAD1SGC4_PELCU</name>
<dbReference type="Proteomes" id="UP001295444">
    <property type="component" value="Chromosome 06"/>
</dbReference>
<protein>
    <submittedName>
        <fullName evidence="2">Uncharacterized protein</fullName>
    </submittedName>
</protein>
<dbReference type="EMBL" id="OW240917">
    <property type="protein sequence ID" value="CAH2300970.1"/>
    <property type="molecule type" value="Genomic_DNA"/>
</dbReference>
<dbReference type="Gene3D" id="3.30.70.1820">
    <property type="entry name" value="L1 transposable element, RRM domain"/>
    <property type="match status" value="1"/>
</dbReference>
<proteinExistence type="predicted"/>
<evidence type="ECO:0000313" key="3">
    <source>
        <dbReference type="Proteomes" id="UP001295444"/>
    </source>
</evidence>
<evidence type="ECO:0000313" key="2">
    <source>
        <dbReference type="EMBL" id="CAH2300970.1"/>
    </source>
</evidence>
<evidence type="ECO:0000256" key="1">
    <source>
        <dbReference type="SAM" id="MobiDB-lite"/>
    </source>
</evidence>
<keyword evidence="3" id="KW-1185">Reference proteome</keyword>